<dbReference type="InterPro" id="IPR013022">
    <property type="entry name" value="Xyl_isomerase-like_TIM-brl"/>
</dbReference>
<dbReference type="InterPro" id="IPR036237">
    <property type="entry name" value="Xyl_isomerase-like_sf"/>
</dbReference>
<evidence type="ECO:0000313" key="2">
    <source>
        <dbReference type="EMBL" id="QHT89271.1"/>
    </source>
</evidence>
<dbReference type="Gene3D" id="3.40.50.720">
    <property type="entry name" value="NAD(P)-binding Rossmann-like Domain"/>
    <property type="match status" value="1"/>
</dbReference>
<name>A0A6C0I8E6_9ZZZZ</name>
<dbReference type="SUPFAM" id="SSF51735">
    <property type="entry name" value="NAD(P)-binding Rossmann-fold domains"/>
    <property type="match status" value="1"/>
</dbReference>
<protein>
    <recommendedName>
        <fullName evidence="1">Xylose isomerase-like TIM barrel domain-containing protein</fullName>
    </recommendedName>
</protein>
<dbReference type="EMBL" id="MN740138">
    <property type="protein sequence ID" value="QHT89271.1"/>
    <property type="molecule type" value="Genomic_DNA"/>
</dbReference>
<reference evidence="2" key="1">
    <citation type="journal article" date="2020" name="Nature">
        <title>Giant virus diversity and host interactions through global metagenomics.</title>
        <authorList>
            <person name="Schulz F."/>
            <person name="Roux S."/>
            <person name="Paez-Espino D."/>
            <person name="Jungbluth S."/>
            <person name="Walsh D.A."/>
            <person name="Denef V.J."/>
            <person name="McMahon K.D."/>
            <person name="Konstantinidis K.T."/>
            <person name="Eloe-Fadrosh E.A."/>
            <person name="Kyrpides N.C."/>
            <person name="Woyke T."/>
        </authorList>
    </citation>
    <scope>NUCLEOTIDE SEQUENCE</scope>
    <source>
        <strain evidence="2">GVMAG-M-3300023184-53</strain>
    </source>
</reference>
<sequence length="522" mass="61454">MSIAIVGYTGFVGSNLLQFYNFTDFYNSKNFKECIGKTFDQLFFCGVPAVKWYANKNPDEDWFVINEIIEILKTIKVNKFILISTIDVYEDCSLQYNEDYLCNYEINHTYGKNRYIFEKFIQDKFDNHHIIRLPALFGKGLKKNIIYDLINKNYSVVLTLNSSFQWYNLDWLKTDIDNVILQNIKVCNFFTEPIKTLEILNLFDYSQFQIDNKTEINYNLKTKYFNYQNTCKDTSGYTCKDTSGYIRSKNDVYNEIKKFIIFFKINKDNLVVSNICVKDISQLQFSCLLKLYGIKNIQIAPTTIINSWNDLQNIDLSIYKNNVYSFQSITYTLNELNVFNDKNDQLFNHIKNVIDIASKHNVHVLVFGCPKNRYINHENDNELTFIDFFKRIGDYCMSKKVIICIEPNSKKYGCNFLNTIHEVGNIVNKIDNQNIKMMIDIGNAIMENDNLNDIYQYTDILYNVDISTEFMKSFTNPHKSVYNLKHILNDIGYKHKINLEMLPLDLQDLRISLNFFINIFGS</sequence>
<proteinExistence type="predicted"/>
<dbReference type="Pfam" id="PF01261">
    <property type="entry name" value="AP_endonuc_2"/>
    <property type="match status" value="1"/>
</dbReference>
<dbReference type="SUPFAM" id="SSF51658">
    <property type="entry name" value="Xylose isomerase-like"/>
    <property type="match status" value="1"/>
</dbReference>
<dbReference type="Gene3D" id="3.20.20.150">
    <property type="entry name" value="Divalent-metal-dependent TIM barrel enzymes"/>
    <property type="match status" value="1"/>
</dbReference>
<dbReference type="AlphaFoldDB" id="A0A6C0I8E6"/>
<accession>A0A6C0I8E6</accession>
<organism evidence="2">
    <name type="scientific">viral metagenome</name>
    <dbReference type="NCBI Taxonomy" id="1070528"/>
    <lineage>
        <taxon>unclassified sequences</taxon>
        <taxon>metagenomes</taxon>
        <taxon>organismal metagenomes</taxon>
    </lineage>
</organism>
<dbReference type="InterPro" id="IPR036291">
    <property type="entry name" value="NAD(P)-bd_dom_sf"/>
</dbReference>
<evidence type="ECO:0000259" key="1">
    <source>
        <dbReference type="Pfam" id="PF01261"/>
    </source>
</evidence>
<feature type="domain" description="Xylose isomerase-like TIM barrel" evidence="1">
    <location>
        <begin position="345"/>
        <end position="468"/>
    </location>
</feature>